<evidence type="ECO:0000256" key="1">
    <source>
        <dbReference type="ARBA" id="ARBA00001933"/>
    </source>
</evidence>
<reference evidence="6 7" key="1">
    <citation type="submission" date="2017-04" db="EMBL/GenBank/DDBJ databases">
        <authorList>
            <person name="Afonso C.L."/>
            <person name="Miller P.J."/>
            <person name="Scott M.A."/>
            <person name="Spackman E."/>
            <person name="Goraichik I."/>
            <person name="Dimitrov K.M."/>
            <person name="Suarez D.L."/>
            <person name="Swayne D.E."/>
        </authorList>
    </citation>
    <scope>NUCLEOTIDE SEQUENCE [LARGE SCALE GENOMIC DNA]</scope>
    <source>
        <strain evidence="6 7">N3/975</strain>
    </source>
</reference>
<protein>
    <submittedName>
        <fullName evidence="6">Cysteine synthase A</fullName>
    </submittedName>
</protein>
<dbReference type="GO" id="GO:0016740">
    <property type="term" value="F:transferase activity"/>
    <property type="evidence" value="ECO:0007669"/>
    <property type="project" value="UniProtKB-KW"/>
</dbReference>
<evidence type="ECO:0000256" key="4">
    <source>
        <dbReference type="ARBA" id="ARBA00022898"/>
    </source>
</evidence>
<sequence>MFNNILENAGSTPLVNVTMNELENIKIFSKMEMFNPTGSVKDRAAMYTLKKLLEDGTINKDTIIIESSSGNFGLALAAACRYYGLKFYCVIDKNIMPDNERLIEVLSEKVFKVEEADAYGGYLLNRIKKVHSLKNEIANSYWINQYENPINAESYYQTLGTEIVNSVEHIDFLFMGVSSGGTITGVSNKVKEKFPDAKVIAVDIEGSVIFCDKSGRRRIPGIGSSKYPKILEKAQIDGHIIVSESETVKMCHYLFENMYILAGGSSGSVMAGIVKYFTINPVNSMKNVVTVFPDRGERYAGTIYNPDWYSSLLSKDKGEFICYI</sequence>
<evidence type="ECO:0000256" key="2">
    <source>
        <dbReference type="ARBA" id="ARBA00011738"/>
    </source>
</evidence>
<dbReference type="RefSeq" id="WP_208918319.1">
    <property type="nucleotide sequence ID" value="NZ_LT840184.1"/>
</dbReference>
<dbReference type="EMBL" id="LT840184">
    <property type="protein sequence ID" value="SMF76923.1"/>
    <property type="molecule type" value="Genomic_DNA"/>
</dbReference>
<dbReference type="Proteomes" id="UP000192940">
    <property type="component" value="Chromosome I"/>
</dbReference>
<dbReference type="GO" id="GO:1901605">
    <property type="term" value="P:alpha-amino acid metabolic process"/>
    <property type="evidence" value="ECO:0007669"/>
    <property type="project" value="UniProtKB-ARBA"/>
</dbReference>
<evidence type="ECO:0000256" key="3">
    <source>
        <dbReference type="ARBA" id="ARBA00022679"/>
    </source>
</evidence>
<keyword evidence="4" id="KW-0663">Pyridoxal phosphate</keyword>
<feature type="domain" description="Tryptophan synthase beta chain-like PALP" evidence="5">
    <location>
        <begin position="7"/>
        <end position="294"/>
    </location>
</feature>
<dbReference type="InterPro" id="IPR050214">
    <property type="entry name" value="Cys_Synth/Cystath_Beta-Synth"/>
</dbReference>
<dbReference type="InterPro" id="IPR036052">
    <property type="entry name" value="TrpB-like_PALP_sf"/>
</dbReference>
<dbReference type="CDD" id="cd01561">
    <property type="entry name" value="CBS_like"/>
    <property type="match status" value="1"/>
</dbReference>
<dbReference type="AlphaFoldDB" id="A0A1X7GYW1"/>
<dbReference type="NCBIfam" id="TIGR03945">
    <property type="entry name" value="PLP_SbnA_fam"/>
    <property type="match status" value="1"/>
</dbReference>
<dbReference type="InterPro" id="IPR001926">
    <property type="entry name" value="TrpB-like_PALP"/>
</dbReference>
<proteinExistence type="predicted"/>
<evidence type="ECO:0000259" key="5">
    <source>
        <dbReference type="Pfam" id="PF00291"/>
    </source>
</evidence>
<keyword evidence="7" id="KW-1185">Reference proteome</keyword>
<dbReference type="PANTHER" id="PTHR10314">
    <property type="entry name" value="CYSTATHIONINE BETA-SYNTHASE"/>
    <property type="match status" value="1"/>
</dbReference>
<accession>A0A1X7GYW1</accession>
<comment type="cofactor">
    <cofactor evidence="1">
        <name>pyridoxal 5'-phosphate</name>
        <dbReference type="ChEBI" id="CHEBI:597326"/>
    </cofactor>
</comment>
<evidence type="ECO:0000313" key="6">
    <source>
        <dbReference type="EMBL" id="SMF76923.1"/>
    </source>
</evidence>
<keyword evidence="3" id="KW-0808">Transferase</keyword>
<evidence type="ECO:0000313" key="7">
    <source>
        <dbReference type="Proteomes" id="UP000192940"/>
    </source>
</evidence>
<gene>
    <name evidence="6" type="ORF">SAMN05661091_1372</name>
</gene>
<name>A0A1X7GYW1_9BACL</name>
<dbReference type="Pfam" id="PF00291">
    <property type="entry name" value="PALP"/>
    <property type="match status" value="1"/>
</dbReference>
<dbReference type="InterPro" id="IPR023927">
    <property type="entry name" value="SbnA"/>
</dbReference>
<dbReference type="SUPFAM" id="SSF53686">
    <property type="entry name" value="Tryptophan synthase beta subunit-like PLP-dependent enzymes"/>
    <property type="match status" value="1"/>
</dbReference>
<dbReference type="Gene3D" id="3.40.50.1100">
    <property type="match status" value="2"/>
</dbReference>
<organism evidence="6 7">
    <name type="scientific">Paenibacillus uliginis N3/975</name>
    <dbReference type="NCBI Taxonomy" id="1313296"/>
    <lineage>
        <taxon>Bacteria</taxon>
        <taxon>Bacillati</taxon>
        <taxon>Bacillota</taxon>
        <taxon>Bacilli</taxon>
        <taxon>Bacillales</taxon>
        <taxon>Paenibacillaceae</taxon>
        <taxon>Paenibacillus</taxon>
    </lineage>
</organism>
<comment type="subunit">
    <text evidence="2">Homodimer.</text>
</comment>
<dbReference type="STRING" id="1313296.SAMN05661091_1372"/>